<dbReference type="GO" id="GO:1990404">
    <property type="term" value="F:NAD+-protein mono-ADP-ribosyltransferase activity"/>
    <property type="evidence" value="ECO:0007669"/>
    <property type="project" value="TreeGrafter"/>
</dbReference>
<comment type="caution">
    <text evidence="14">The sequence shown here is derived from an EMBL/GenBank/DDBJ whole genome shotgun (WGS) entry which is preliminary data.</text>
</comment>
<dbReference type="AlphaFoldDB" id="A0AAD3CGQ4"/>
<accession>A0AAD3CGQ4</accession>
<gene>
    <name evidence="14" type="ORF">CTEN210_01289</name>
</gene>
<evidence type="ECO:0000256" key="1">
    <source>
        <dbReference type="ARBA" id="ARBA00004123"/>
    </source>
</evidence>
<keyword evidence="2 8" id="KW-0328">Glycosyltransferase</keyword>
<dbReference type="PANTHER" id="PTHR10459:SF66">
    <property type="entry name" value="PROTEIN MONO-ADP-RIBOSYLTRANSFERASE PARP3"/>
    <property type="match status" value="1"/>
</dbReference>
<dbReference type="GO" id="GO:0016779">
    <property type="term" value="F:nucleotidyltransferase activity"/>
    <property type="evidence" value="ECO:0007669"/>
    <property type="project" value="UniProtKB-KW"/>
</dbReference>
<dbReference type="FunFam" id="2.20.140.10:FF:000001">
    <property type="entry name" value="Poly [ADP-ribose] polymerase"/>
    <property type="match status" value="1"/>
</dbReference>
<dbReference type="GO" id="GO:0070212">
    <property type="term" value="P:protein poly-ADP-ribosylation"/>
    <property type="evidence" value="ECO:0007669"/>
    <property type="project" value="TreeGrafter"/>
</dbReference>
<dbReference type="InterPro" id="IPR012317">
    <property type="entry name" value="Poly(ADP-ribose)pol_cat_dom"/>
</dbReference>
<feature type="domain" description="WGR" evidence="13">
    <location>
        <begin position="98"/>
        <end position="194"/>
    </location>
</feature>
<dbReference type="PANTHER" id="PTHR10459">
    <property type="entry name" value="DNA LIGASE"/>
    <property type="match status" value="1"/>
</dbReference>
<keyword evidence="15" id="KW-1185">Reference proteome</keyword>
<evidence type="ECO:0000256" key="8">
    <source>
        <dbReference type="RuleBase" id="RU362114"/>
    </source>
</evidence>
<dbReference type="PROSITE" id="PS51059">
    <property type="entry name" value="PARP_CATALYTIC"/>
    <property type="match status" value="1"/>
</dbReference>
<comment type="similarity">
    <text evidence="7">Belongs to the ARTD/PARP family.</text>
</comment>
<evidence type="ECO:0000313" key="14">
    <source>
        <dbReference type="EMBL" id="GFH44815.1"/>
    </source>
</evidence>
<evidence type="ECO:0000259" key="13">
    <source>
        <dbReference type="PROSITE" id="PS51977"/>
    </source>
</evidence>
<feature type="region of interest" description="Disordered" evidence="9">
    <location>
        <begin position="784"/>
        <end position="804"/>
    </location>
</feature>
<evidence type="ECO:0000256" key="3">
    <source>
        <dbReference type="ARBA" id="ARBA00022679"/>
    </source>
</evidence>
<dbReference type="InterPro" id="IPR004102">
    <property type="entry name" value="Poly(ADP-ribose)pol_reg_dom"/>
</dbReference>
<dbReference type="SUPFAM" id="SSF47587">
    <property type="entry name" value="Domain of poly(ADP-ribose) polymerase"/>
    <property type="match status" value="1"/>
</dbReference>
<dbReference type="EC" id="2.4.2.-" evidence="8"/>
<name>A0AAD3CGQ4_9STRA</name>
<feature type="domain" description="WGR" evidence="13">
    <location>
        <begin position="365"/>
        <end position="470"/>
    </location>
</feature>
<dbReference type="Gene3D" id="2.20.140.10">
    <property type="entry name" value="WGR domain"/>
    <property type="match status" value="1"/>
</dbReference>
<evidence type="ECO:0000256" key="6">
    <source>
        <dbReference type="ARBA" id="ARBA00023242"/>
    </source>
</evidence>
<dbReference type="InterPro" id="IPR004170">
    <property type="entry name" value="WWE_dom"/>
</dbReference>
<dbReference type="CDD" id="cd07997">
    <property type="entry name" value="WGR_PARP"/>
    <property type="match status" value="2"/>
</dbReference>
<evidence type="ECO:0000256" key="7">
    <source>
        <dbReference type="ARBA" id="ARBA00024347"/>
    </source>
</evidence>
<keyword evidence="5 8" id="KW-0520">NAD</keyword>
<feature type="compositionally biased region" description="Polar residues" evidence="9">
    <location>
        <begin position="81"/>
        <end position="90"/>
    </location>
</feature>
<dbReference type="PROSITE" id="PS51060">
    <property type="entry name" value="PARP_ALPHA_HD"/>
    <property type="match status" value="1"/>
</dbReference>
<evidence type="ECO:0000256" key="4">
    <source>
        <dbReference type="ARBA" id="ARBA00022695"/>
    </source>
</evidence>
<evidence type="ECO:0000259" key="12">
    <source>
        <dbReference type="PROSITE" id="PS51060"/>
    </source>
</evidence>
<dbReference type="GO" id="GO:0005730">
    <property type="term" value="C:nucleolus"/>
    <property type="evidence" value="ECO:0007669"/>
    <property type="project" value="TreeGrafter"/>
</dbReference>
<dbReference type="SMART" id="SM00773">
    <property type="entry name" value="WGR"/>
    <property type="match status" value="2"/>
</dbReference>
<dbReference type="Proteomes" id="UP001054902">
    <property type="component" value="Unassembled WGS sequence"/>
</dbReference>
<feature type="domain" description="PARP catalytic" evidence="11">
    <location>
        <begin position="630"/>
        <end position="847"/>
    </location>
</feature>
<dbReference type="GO" id="GO:0006302">
    <property type="term" value="P:double-strand break repair"/>
    <property type="evidence" value="ECO:0007669"/>
    <property type="project" value="TreeGrafter"/>
</dbReference>
<dbReference type="SUPFAM" id="SSF142921">
    <property type="entry name" value="WGR domain-like"/>
    <property type="match status" value="2"/>
</dbReference>
<dbReference type="CDD" id="cd01437">
    <property type="entry name" value="parp_like"/>
    <property type="match status" value="1"/>
</dbReference>
<dbReference type="InterPro" id="IPR050800">
    <property type="entry name" value="ARTD/PARP"/>
</dbReference>
<feature type="compositionally biased region" description="Basic residues" evidence="9">
    <location>
        <begin position="58"/>
        <end position="77"/>
    </location>
</feature>
<protein>
    <recommendedName>
        <fullName evidence="8">Poly [ADP-ribose] polymerase</fullName>
        <shortName evidence="8">PARP</shortName>
        <ecNumber evidence="8">2.4.2.-</ecNumber>
    </recommendedName>
</protein>
<dbReference type="PROSITE" id="PS50918">
    <property type="entry name" value="WWE"/>
    <property type="match status" value="1"/>
</dbReference>
<dbReference type="Pfam" id="PF02825">
    <property type="entry name" value="WWE"/>
    <property type="match status" value="1"/>
</dbReference>
<dbReference type="Pfam" id="PF02877">
    <property type="entry name" value="PARP_reg"/>
    <property type="match status" value="1"/>
</dbReference>
<dbReference type="SUPFAM" id="SSF117839">
    <property type="entry name" value="WWE domain"/>
    <property type="match status" value="1"/>
</dbReference>
<feature type="domain" description="PARP alpha-helical" evidence="12">
    <location>
        <begin position="496"/>
        <end position="614"/>
    </location>
</feature>
<evidence type="ECO:0000259" key="11">
    <source>
        <dbReference type="PROSITE" id="PS51059"/>
    </source>
</evidence>
<dbReference type="InterPro" id="IPR037197">
    <property type="entry name" value="WWE_dom_sf"/>
</dbReference>
<dbReference type="InterPro" id="IPR036616">
    <property type="entry name" value="Poly(ADP-ribose)pol_reg_dom_sf"/>
</dbReference>
<feature type="domain" description="WWE" evidence="10">
    <location>
        <begin position="197"/>
        <end position="286"/>
    </location>
</feature>
<organism evidence="14 15">
    <name type="scientific">Chaetoceros tenuissimus</name>
    <dbReference type="NCBI Taxonomy" id="426638"/>
    <lineage>
        <taxon>Eukaryota</taxon>
        <taxon>Sar</taxon>
        <taxon>Stramenopiles</taxon>
        <taxon>Ochrophyta</taxon>
        <taxon>Bacillariophyta</taxon>
        <taxon>Coscinodiscophyceae</taxon>
        <taxon>Chaetocerotophycidae</taxon>
        <taxon>Chaetocerotales</taxon>
        <taxon>Chaetocerotaceae</taxon>
        <taxon>Chaetoceros</taxon>
    </lineage>
</organism>
<evidence type="ECO:0000256" key="5">
    <source>
        <dbReference type="ARBA" id="ARBA00023027"/>
    </source>
</evidence>
<dbReference type="Gene3D" id="1.20.142.10">
    <property type="entry name" value="Poly(ADP-ribose) polymerase, regulatory domain"/>
    <property type="match status" value="1"/>
</dbReference>
<evidence type="ECO:0000256" key="2">
    <source>
        <dbReference type="ARBA" id="ARBA00022676"/>
    </source>
</evidence>
<sequence length="847" mass="96244">MERRKERLLLLFIPVSLLKIKCRRSLPIFAYQSRTEIRKRPITIATNSSLCQPQLDKRKSKASKPKPTKGTKKRRTGLRNAVNTSKSLGTVDPESNINGSILDIDGEPCDVMLVLVDPSKHMDKFFILQLIETVNDSFIVYTRWGRTGTSGQAMEQEFQDEEDAEECFCKKFKEKTGLEWENRNEPTVGKKYRFIQQNFGEKKLGYTSAKWQYWVDDQVDGKADDWYDYSKEGSQQVERLYQESLINPRISNRIVDSGVWTYDVNLSEMIQTNVKHSNNTSRRIRRCPEGEDMDNLPPVPMAAVSATIAVPSSPMKTASSVVTPTSSPVKVYSSVSSTVSAESKAKAPPVDQDIDLFFPSSKSSTFKTVKDEENTDWYDVVLNQCNITGSNNNNKYYRLQLLQSKISSKYFVWMKWGRVGERPKANTKDLKGPFTSESDALKVFAKKYRDKTGNQWGKEFVPKKNKYTRIEIDNDVEVKEEFKTVNVKTEQIEYLPSALDPKTKELIEVLFSKEMRDEALSAFNLDLKRLPLGVPSKQQIQLGISILNEIEDLISGSGGSNGSFDELSSRFYTSIPHSFGRQRPPVINNMVSLQQRYDMCNILLDMYSTNETMRKIEEEETKVEVKKVPYPADSHYKSLNADLIAMTKSSKEFKKIQQYFDKTKGSNSSAKLIDAWKVNRHGEDARFQKFDKVSNRKLLWHGTNIAVVAPILTSGLRIMPHSGGRVGSGIYLASMQEKSAQYTSGYGSKFACMFLCEAPLGKSHQVTSDGSHASSLKKAPNGFDSVHAVGQRSPKSWDSMDLDNHNVDLPNERAADTKVKSSFYHDEFLVYDESQVRIRYVLTVKLY</sequence>
<dbReference type="InterPro" id="IPR036930">
    <property type="entry name" value="WGR_dom_sf"/>
</dbReference>
<dbReference type="Gene3D" id="3.30.720.50">
    <property type="match status" value="1"/>
</dbReference>
<reference evidence="14 15" key="1">
    <citation type="journal article" date="2021" name="Sci. Rep.">
        <title>The genome of the diatom Chaetoceros tenuissimus carries an ancient integrated fragment of an extant virus.</title>
        <authorList>
            <person name="Hongo Y."/>
            <person name="Kimura K."/>
            <person name="Takaki Y."/>
            <person name="Yoshida Y."/>
            <person name="Baba S."/>
            <person name="Kobayashi G."/>
            <person name="Nagasaki K."/>
            <person name="Hano T."/>
            <person name="Tomaru Y."/>
        </authorList>
    </citation>
    <scope>NUCLEOTIDE SEQUENCE [LARGE SCALE GENOMIC DNA]</scope>
    <source>
        <strain evidence="14 15">NIES-3715</strain>
    </source>
</reference>
<dbReference type="SUPFAM" id="SSF56399">
    <property type="entry name" value="ADP-ribosylation"/>
    <property type="match status" value="1"/>
</dbReference>
<dbReference type="Pfam" id="PF00644">
    <property type="entry name" value="PARP"/>
    <property type="match status" value="1"/>
</dbReference>
<dbReference type="Pfam" id="PF05406">
    <property type="entry name" value="WGR"/>
    <property type="match status" value="2"/>
</dbReference>
<dbReference type="GO" id="GO:0003950">
    <property type="term" value="F:NAD+ poly-ADP-ribosyltransferase activity"/>
    <property type="evidence" value="ECO:0007669"/>
    <property type="project" value="UniProtKB-UniRule"/>
</dbReference>
<evidence type="ECO:0000259" key="10">
    <source>
        <dbReference type="PROSITE" id="PS50918"/>
    </source>
</evidence>
<dbReference type="EMBL" id="BLLK01000020">
    <property type="protein sequence ID" value="GFH44815.1"/>
    <property type="molecule type" value="Genomic_DNA"/>
</dbReference>
<comment type="subcellular location">
    <subcellularLocation>
        <location evidence="1">Nucleus</location>
    </subcellularLocation>
</comment>
<evidence type="ECO:0000313" key="15">
    <source>
        <dbReference type="Proteomes" id="UP001054902"/>
    </source>
</evidence>
<keyword evidence="4" id="KW-0548">Nucleotidyltransferase</keyword>
<keyword evidence="6" id="KW-0539">Nucleus</keyword>
<dbReference type="Gene3D" id="3.90.228.10">
    <property type="match status" value="1"/>
</dbReference>
<dbReference type="InterPro" id="IPR008893">
    <property type="entry name" value="WGR_domain"/>
</dbReference>
<dbReference type="PROSITE" id="PS51977">
    <property type="entry name" value="WGR"/>
    <property type="match status" value="2"/>
</dbReference>
<keyword evidence="3 8" id="KW-0808">Transferase</keyword>
<feature type="region of interest" description="Disordered" evidence="9">
    <location>
        <begin position="53"/>
        <end position="90"/>
    </location>
</feature>
<proteinExistence type="inferred from homology"/>
<evidence type="ECO:0000256" key="9">
    <source>
        <dbReference type="SAM" id="MobiDB-lite"/>
    </source>
</evidence>